<gene>
    <name evidence="11" type="ORF">Sdiek1_1249</name>
</gene>
<dbReference type="InterPro" id="IPR003660">
    <property type="entry name" value="HAMP_dom"/>
</dbReference>
<protein>
    <recommendedName>
        <fullName evidence="3">histidine kinase</fullName>
        <ecNumber evidence="3">2.7.13.3</ecNumber>
    </recommendedName>
</protein>
<dbReference type="PROSITE" id="PS50885">
    <property type="entry name" value="HAMP"/>
    <property type="match status" value="1"/>
</dbReference>
<accession>A0A1Y0HMG5</accession>
<proteinExistence type="predicted"/>
<dbReference type="PANTHER" id="PTHR45436:SF15">
    <property type="entry name" value="SENSOR HISTIDINE KINASE CUSS"/>
    <property type="match status" value="1"/>
</dbReference>
<dbReference type="RefSeq" id="WP_161492004.1">
    <property type="nucleotide sequence ID" value="NZ_CP021416.1"/>
</dbReference>
<dbReference type="KEGG" id="suls:Sdiek1_1249"/>
<keyword evidence="7" id="KW-0902">Two-component regulatory system</keyword>
<sequence>MLSIKLKLILWYLLIQTVVLASFNYALFINVEHNLRENNSGVVQIHEAIEHFLKTQWLLTPFIVILSSFGGYFLMSRYFKPLKEMLKNIQSMNAKELSKRIETRSSDDEINQLTIAFNAMLERLENSFNSIKKFNTQTSHELRTPLTIMRGEIEIALRKERTCHEYKTILSTQLEEIATLQKRMEALLFLAEYDFMKASHVLKSIPSHEKNLLDLQRASCLHTSQG</sequence>
<evidence type="ECO:0000259" key="10">
    <source>
        <dbReference type="PROSITE" id="PS50885"/>
    </source>
</evidence>
<evidence type="ECO:0000256" key="1">
    <source>
        <dbReference type="ARBA" id="ARBA00000085"/>
    </source>
</evidence>
<comment type="catalytic activity">
    <reaction evidence="1">
        <text>ATP + protein L-histidine = ADP + protein N-phospho-L-histidine.</text>
        <dbReference type="EC" id="2.7.13.3"/>
    </reaction>
</comment>
<comment type="subcellular location">
    <subcellularLocation>
        <location evidence="2">Membrane</location>
        <topology evidence="2">Multi-pass membrane protein</topology>
    </subcellularLocation>
</comment>
<dbReference type="GO" id="GO:0005886">
    <property type="term" value="C:plasma membrane"/>
    <property type="evidence" value="ECO:0007669"/>
    <property type="project" value="TreeGrafter"/>
</dbReference>
<dbReference type="AlphaFoldDB" id="A0A1Y0HMG5"/>
<evidence type="ECO:0000256" key="6">
    <source>
        <dbReference type="ARBA" id="ARBA00022777"/>
    </source>
</evidence>
<keyword evidence="6" id="KW-0418">Kinase</keyword>
<dbReference type="CDD" id="cd00082">
    <property type="entry name" value="HisKA"/>
    <property type="match status" value="1"/>
</dbReference>
<dbReference type="CDD" id="cd06225">
    <property type="entry name" value="HAMP"/>
    <property type="match status" value="1"/>
</dbReference>
<dbReference type="Gene3D" id="1.10.287.130">
    <property type="match status" value="1"/>
</dbReference>
<dbReference type="Gene3D" id="6.10.340.10">
    <property type="match status" value="1"/>
</dbReference>
<evidence type="ECO:0000256" key="3">
    <source>
        <dbReference type="ARBA" id="ARBA00012438"/>
    </source>
</evidence>
<keyword evidence="9" id="KW-0812">Transmembrane</keyword>
<evidence type="ECO:0000313" key="11">
    <source>
        <dbReference type="EMBL" id="ARU48413.1"/>
    </source>
</evidence>
<dbReference type="InterPro" id="IPR036097">
    <property type="entry name" value="HisK_dim/P_sf"/>
</dbReference>
<dbReference type="Pfam" id="PF00672">
    <property type="entry name" value="HAMP"/>
    <property type="match status" value="1"/>
</dbReference>
<name>A0A1Y0HMG5_9BACT</name>
<dbReference type="GO" id="GO:0000155">
    <property type="term" value="F:phosphorelay sensor kinase activity"/>
    <property type="evidence" value="ECO:0007669"/>
    <property type="project" value="InterPro"/>
</dbReference>
<keyword evidence="9" id="KW-1133">Transmembrane helix</keyword>
<reference evidence="12" key="1">
    <citation type="submission" date="2017-05" db="EMBL/GenBank/DDBJ databases">
        <title>Dechlorination kinetics govern the competition between two new strains of the genus Sulfurospirillum.</title>
        <authorList>
            <person name="Buttet G.F."/>
            <person name="Murray A.M."/>
            <person name="Goris T."/>
            <person name="Burion M."/>
            <person name="Lin B."/>
            <person name="Rolle M."/>
            <person name="Maillard J."/>
        </authorList>
    </citation>
    <scope>NUCLEOTIDE SEQUENCE [LARGE SCALE GENOMIC DNA]</scope>
    <source>
        <strain evidence="12">SL2-1</strain>
    </source>
</reference>
<dbReference type="SUPFAM" id="SSF158472">
    <property type="entry name" value="HAMP domain-like"/>
    <property type="match status" value="1"/>
</dbReference>
<organism evidence="11 12">
    <name type="scientific">Sulfurospirillum diekertiae</name>
    <dbReference type="NCBI Taxonomy" id="1854492"/>
    <lineage>
        <taxon>Bacteria</taxon>
        <taxon>Pseudomonadati</taxon>
        <taxon>Campylobacterota</taxon>
        <taxon>Epsilonproteobacteria</taxon>
        <taxon>Campylobacterales</taxon>
        <taxon>Sulfurospirillaceae</taxon>
        <taxon>Sulfurospirillum</taxon>
    </lineage>
</organism>
<evidence type="ECO:0000256" key="7">
    <source>
        <dbReference type="ARBA" id="ARBA00023012"/>
    </source>
</evidence>
<evidence type="ECO:0000313" key="12">
    <source>
        <dbReference type="Proteomes" id="UP000196005"/>
    </source>
</evidence>
<evidence type="ECO:0000256" key="2">
    <source>
        <dbReference type="ARBA" id="ARBA00004141"/>
    </source>
</evidence>
<dbReference type="PANTHER" id="PTHR45436">
    <property type="entry name" value="SENSOR HISTIDINE KINASE YKOH"/>
    <property type="match status" value="1"/>
</dbReference>
<feature type="domain" description="HAMP" evidence="10">
    <location>
        <begin position="76"/>
        <end position="129"/>
    </location>
</feature>
<dbReference type="SMART" id="SM00388">
    <property type="entry name" value="HisKA"/>
    <property type="match status" value="1"/>
</dbReference>
<feature type="transmembrane region" description="Helical" evidence="9">
    <location>
        <begin position="57"/>
        <end position="75"/>
    </location>
</feature>
<dbReference type="SMART" id="SM00304">
    <property type="entry name" value="HAMP"/>
    <property type="match status" value="1"/>
</dbReference>
<evidence type="ECO:0000256" key="4">
    <source>
        <dbReference type="ARBA" id="ARBA00022553"/>
    </source>
</evidence>
<evidence type="ECO:0000256" key="5">
    <source>
        <dbReference type="ARBA" id="ARBA00022679"/>
    </source>
</evidence>
<dbReference type="EC" id="2.7.13.3" evidence="3"/>
<keyword evidence="8 9" id="KW-0472">Membrane</keyword>
<feature type="transmembrane region" description="Helical" evidence="9">
    <location>
        <begin position="9"/>
        <end position="29"/>
    </location>
</feature>
<dbReference type="Proteomes" id="UP000196005">
    <property type="component" value="Chromosome"/>
</dbReference>
<keyword evidence="4" id="KW-0597">Phosphoprotein</keyword>
<dbReference type="SUPFAM" id="SSF47384">
    <property type="entry name" value="Homodimeric domain of signal transducing histidine kinase"/>
    <property type="match status" value="1"/>
</dbReference>
<dbReference type="Pfam" id="PF00512">
    <property type="entry name" value="HisKA"/>
    <property type="match status" value="1"/>
</dbReference>
<dbReference type="InterPro" id="IPR003661">
    <property type="entry name" value="HisK_dim/P_dom"/>
</dbReference>
<keyword evidence="12" id="KW-1185">Reference proteome</keyword>
<keyword evidence="5 11" id="KW-0808">Transferase</keyword>
<evidence type="ECO:0000256" key="8">
    <source>
        <dbReference type="ARBA" id="ARBA00023136"/>
    </source>
</evidence>
<dbReference type="EMBL" id="CP021416">
    <property type="protein sequence ID" value="ARU48413.1"/>
    <property type="molecule type" value="Genomic_DNA"/>
</dbReference>
<evidence type="ECO:0000256" key="9">
    <source>
        <dbReference type="SAM" id="Phobius"/>
    </source>
</evidence>
<dbReference type="InterPro" id="IPR050428">
    <property type="entry name" value="TCS_sensor_his_kinase"/>
</dbReference>